<dbReference type="GO" id="GO:0005524">
    <property type="term" value="F:ATP binding"/>
    <property type="evidence" value="ECO:0007669"/>
    <property type="project" value="InterPro"/>
</dbReference>
<name>A0A9D1DCN2_9FIRM</name>
<dbReference type="SUPFAM" id="SSF52540">
    <property type="entry name" value="P-loop containing nucleoside triphosphate hydrolases"/>
    <property type="match status" value="1"/>
</dbReference>
<evidence type="ECO:0000313" key="2">
    <source>
        <dbReference type="EMBL" id="HIR41161.1"/>
    </source>
</evidence>
<dbReference type="InterPro" id="IPR003593">
    <property type="entry name" value="AAA+_ATPase"/>
</dbReference>
<proteinExistence type="predicted"/>
<dbReference type="PANTHER" id="PTHR42759">
    <property type="entry name" value="MOXR FAMILY PROTEIN"/>
    <property type="match status" value="1"/>
</dbReference>
<reference evidence="2" key="1">
    <citation type="submission" date="2020-10" db="EMBL/GenBank/DDBJ databases">
        <authorList>
            <person name="Gilroy R."/>
        </authorList>
    </citation>
    <scope>NUCLEOTIDE SEQUENCE</scope>
    <source>
        <strain evidence="2">CHK184-25365</strain>
    </source>
</reference>
<dbReference type="SMART" id="SM00382">
    <property type="entry name" value="AAA"/>
    <property type="match status" value="1"/>
</dbReference>
<dbReference type="GO" id="GO:0016887">
    <property type="term" value="F:ATP hydrolysis activity"/>
    <property type="evidence" value="ECO:0007669"/>
    <property type="project" value="InterPro"/>
</dbReference>
<dbReference type="Pfam" id="PF07728">
    <property type="entry name" value="AAA_5"/>
    <property type="match status" value="1"/>
</dbReference>
<dbReference type="InterPro" id="IPR050764">
    <property type="entry name" value="CbbQ/NirQ/NorQ/GpvN"/>
</dbReference>
<dbReference type="PANTHER" id="PTHR42759:SF1">
    <property type="entry name" value="MAGNESIUM-CHELATASE SUBUNIT CHLD"/>
    <property type="match status" value="1"/>
</dbReference>
<dbReference type="InterPro" id="IPR027417">
    <property type="entry name" value="P-loop_NTPase"/>
</dbReference>
<comment type="caution">
    <text evidence="2">The sequence shown here is derived from an EMBL/GenBank/DDBJ whole genome shotgun (WGS) entry which is preliminary data.</text>
</comment>
<evidence type="ECO:0000313" key="3">
    <source>
        <dbReference type="Proteomes" id="UP000886749"/>
    </source>
</evidence>
<accession>A0A9D1DCN2</accession>
<feature type="domain" description="AAA+ ATPase" evidence="1">
    <location>
        <begin position="32"/>
        <end position="185"/>
    </location>
</feature>
<dbReference type="InterPro" id="IPR011704">
    <property type="entry name" value="ATPase_dyneun-rel_AAA"/>
</dbReference>
<gene>
    <name evidence="2" type="ORF">IAB36_04980</name>
</gene>
<sequence length="504" mass="57031">MNIKQAKTELKNTIRAYLSTDEQGLPRIDFVKQRPVLLMGPPGIGKTAVMEQLAAECDLALVSYTITHHTRQSAVGLPMIVQRKFGGVEYSATEYTMSEIIGSVYQAMERTGKKQGILFLDEINCVSETLAPTMLQFLQCKTFGTHTLPQGWIIVAAGNPPEYNKSVRELDVVTLDRVKRIDVREDLGVWKEYASRRGIYGAILAYLDSKPQNFYQMESTPGGKEFVTPRGWEDLSQLLYSYDALGLTAEQPTVEQYLQHPAVAKDFAAFLALWQRYNRDVDLAAILQGKVEEPTIRRCAAAGFDEKLALVGLLGDRLTQCFAQCYRLDQTADRLFALLKPFKELVFLPKNNPMEQFSALLSAQQEKAETMLTQSVDKVEKQIQALLVQQLEADREALLSLPEPSPESVFATVKQGFEELVNRRKDAVQQTSDQLDFAFDFLEAAFGRGQELVWFVTQLAGGYYSSWFLAQFGCVRFDQYNESLLFEKRRNQLLDQVNQLQQSQ</sequence>
<reference evidence="2" key="2">
    <citation type="journal article" date="2021" name="PeerJ">
        <title>Extensive microbial diversity within the chicken gut microbiome revealed by metagenomics and culture.</title>
        <authorList>
            <person name="Gilroy R."/>
            <person name="Ravi A."/>
            <person name="Getino M."/>
            <person name="Pursley I."/>
            <person name="Horton D.L."/>
            <person name="Alikhan N.F."/>
            <person name="Baker D."/>
            <person name="Gharbi K."/>
            <person name="Hall N."/>
            <person name="Watson M."/>
            <person name="Adriaenssens E.M."/>
            <person name="Foster-Nyarko E."/>
            <person name="Jarju S."/>
            <person name="Secka A."/>
            <person name="Antonio M."/>
            <person name="Oren A."/>
            <person name="Chaudhuri R.R."/>
            <person name="La Ragione R."/>
            <person name="Hildebrand F."/>
            <person name="Pallen M.J."/>
        </authorList>
    </citation>
    <scope>NUCLEOTIDE SEQUENCE</scope>
    <source>
        <strain evidence="2">CHK184-25365</strain>
    </source>
</reference>
<dbReference type="Gene3D" id="3.40.50.300">
    <property type="entry name" value="P-loop containing nucleotide triphosphate hydrolases"/>
    <property type="match status" value="1"/>
</dbReference>
<protein>
    <submittedName>
        <fullName evidence="2">AAA family ATPase</fullName>
    </submittedName>
</protein>
<dbReference type="EMBL" id="DVGY01000109">
    <property type="protein sequence ID" value="HIR41161.1"/>
    <property type="molecule type" value="Genomic_DNA"/>
</dbReference>
<dbReference type="Proteomes" id="UP000886749">
    <property type="component" value="Unassembled WGS sequence"/>
</dbReference>
<dbReference type="AlphaFoldDB" id="A0A9D1DCN2"/>
<dbReference type="CDD" id="cd00009">
    <property type="entry name" value="AAA"/>
    <property type="match status" value="1"/>
</dbReference>
<evidence type="ECO:0000259" key="1">
    <source>
        <dbReference type="SMART" id="SM00382"/>
    </source>
</evidence>
<organism evidence="2 3">
    <name type="scientific">Candidatus Egerieicola pullicola</name>
    <dbReference type="NCBI Taxonomy" id="2840775"/>
    <lineage>
        <taxon>Bacteria</taxon>
        <taxon>Bacillati</taxon>
        <taxon>Bacillota</taxon>
        <taxon>Clostridia</taxon>
        <taxon>Eubacteriales</taxon>
        <taxon>Oscillospiraceae</taxon>
        <taxon>Oscillospiraceae incertae sedis</taxon>
        <taxon>Candidatus Egerieicola</taxon>
    </lineage>
</organism>